<dbReference type="AlphaFoldDB" id="A0A1A6XLK3"/>
<sequence>MSSTLARSTDPHTSHAAAAELVASGALRVQHAKAEAAVIRHPGQSSLHLSTLTGLDRHMLGRRLPELAREGRIWRGPTAPCATTGKPACTWWPVAPGENLTLGL</sequence>
<gene>
    <name evidence="1" type="ORF">A9K58_17375</name>
</gene>
<protein>
    <submittedName>
        <fullName evidence="1">Uncharacterized protein</fullName>
    </submittedName>
</protein>
<evidence type="ECO:0000313" key="1">
    <source>
        <dbReference type="EMBL" id="OBU64362.1"/>
    </source>
</evidence>
<name>A0A1A6XLK3_STEMA</name>
<proteinExistence type="predicted"/>
<dbReference type="EMBL" id="LYVJ01000015">
    <property type="protein sequence ID" value="OBU64362.1"/>
    <property type="molecule type" value="Genomic_DNA"/>
</dbReference>
<accession>A0A1A6XLK3</accession>
<dbReference type="Proteomes" id="UP000092256">
    <property type="component" value="Unassembled WGS sequence"/>
</dbReference>
<organism evidence="1 2">
    <name type="scientific">Stenotrophomonas maltophilia</name>
    <name type="common">Pseudomonas maltophilia</name>
    <name type="synonym">Xanthomonas maltophilia</name>
    <dbReference type="NCBI Taxonomy" id="40324"/>
    <lineage>
        <taxon>Bacteria</taxon>
        <taxon>Pseudomonadati</taxon>
        <taxon>Pseudomonadota</taxon>
        <taxon>Gammaproteobacteria</taxon>
        <taxon>Lysobacterales</taxon>
        <taxon>Lysobacteraceae</taxon>
        <taxon>Stenotrophomonas</taxon>
        <taxon>Stenotrophomonas maltophilia group</taxon>
    </lineage>
</organism>
<dbReference type="RefSeq" id="WP_065200527.1">
    <property type="nucleotide sequence ID" value="NZ_LYVJ01000015.1"/>
</dbReference>
<comment type="caution">
    <text evidence="1">The sequence shown here is derived from an EMBL/GenBank/DDBJ whole genome shotgun (WGS) entry which is preliminary data.</text>
</comment>
<dbReference type="OrthoDB" id="6049188at2"/>
<reference evidence="1 2" key="1">
    <citation type="submission" date="2016-05" db="EMBL/GenBank/DDBJ databases">
        <title>Draft Genome Sequences of Stenotrophomonas maltophilia Strains Sm32COP, Sm41DVV, Sm46PAILV, SmF3, SmF22, SmSOFb1 and SmCVFa1, Isolated from Different Manures, in France.</title>
        <authorList>
            <person name="Nazaret S."/>
            <person name="Bodilis J."/>
        </authorList>
    </citation>
    <scope>NUCLEOTIDE SEQUENCE [LARGE SCALE GENOMIC DNA]</scope>
    <source>
        <strain evidence="1 2">Sm46PAILV</strain>
    </source>
</reference>
<evidence type="ECO:0000313" key="2">
    <source>
        <dbReference type="Proteomes" id="UP000092256"/>
    </source>
</evidence>